<sequence>MMIFRRGMATSTMASLKKAGKVVCIGRNYADHIAELNSARPKQPFFFLKPPSSLLPPGEGPVIRPKGVDLHYEVELALILGKRVRDLDSKDEKGALDAIESYALSIDMTARNVQNEAKKKGLPWDIAKGFDTFLPISNIIKKSAIPDPHSIELYLTVNDKVQQNDSTELMLFRIPQILGDISKVMTLEAGDIILTGTPKGVGPVVPGDIMRAGIRVNGKELEEAKIEVAVEESTSSYQYAET</sequence>
<dbReference type="InterPro" id="IPR036663">
    <property type="entry name" value="Fumarylacetoacetase_C_sf"/>
</dbReference>
<organism evidence="4 5">
    <name type="scientific">Podospora australis</name>
    <dbReference type="NCBI Taxonomy" id="1536484"/>
    <lineage>
        <taxon>Eukaryota</taxon>
        <taxon>Fungi</taxon>
        <taxon>Dikarya</taxon>
        <taxon>Ascomycota</taxon>
        <taxon>Pezizomycotina</taxon>
        <taxon>Sordariomycetes</taxon>
        <taxon>Sordariomycetidae</taxon>
        <taxon>Sordariales</taxon>
        <taxon>Podosporaceae</taxon>
        <taxon>Podospora</taxon>
    </lineage>
</organism>
<proteinExistence type="inferred from homology"/>
<dbReference type="GO" id="GO:0018773">
    <property type="term" value="F:acetylpyruvate hydrolase activity"/>
    <property type="evidence" value="ECO:0007669"/>
    <property type="project" value="TreeGrafter"/>
</dbReference>
<dbReference type="GO" id="GO:0046872">
    <property type="term" value="F:metal ion binding"/>
    <property type="evidence" value="ECO:0007669"/>
    <property type="project" value="UniProtKB-KW"/>
</dbReference>
<comment type="caution">
    <text evidence="4">The sequence shown here is derived from an EMBL/GenBank/DDBJ whole genome shotgun (WGS) entry which is preliminary data.</text>
</comment>
<dbReference type="SUPFAM" id="SSF56529">
    <property type="entry name" value="FAH"/>
    <property type="match status" value="1"/>
</dbReference>
<feature type="domain" description="Fumarylacetoacetase-like C-terminal" evidence="3">
    <location>
        <begin position="21"/>
        <end position="215"/>
    </location>
</feature>
<dbReference type="Proteomes" id="UP001302126">
    <property type="component" value="Unassembled WGS sequence"/>
</dbReference>
<accession>A0AAN7AEE8</accession>
<dbReference type="InterPro" id="IPR011234">
    <property type="entry name" value="Fumarylacetoacetase-like_C"/>
</dbReference>
<reference evidence="4" key="1">
    <citation type="journal article" date="2023" name="Mol. Phylogenet. Evol.">
        <title>Genome-scale phylogeny and comparative genomics of the fungal order Sordariales.</title>
        <authorList>
            <person name="Hensen N."/>
            <person name="Bonometti L."/>
            <person name="Westerberg I."/>
            <person name="Brannstrom I.O."/>
            <person name="Guillou S."/>
            <person name="Cros-Aarteil S."/>
            <person name="Calhoun S."/>
            <person name="Haridas S."/>
            <person name="Kuo A."/>
            <person name="Mondo S."/>
            <person name="Pangilinan J."/>
            <person name="Riley R."/>
            <person name="LaButti K."/>
            <person name="Andreopoulos B."/>
            <person name="Lipzen A."/>
            <person name="Chen C."/>
            <person name="Yan M."/>
            <person name="Daum C."/>
            <person name="Ng V."/>
            <person name="Clum A."/>
            <person name="Steindorff A."/>
            <person name="Ohm R.A."/>
            <person name="Martin F."/>
            <person name="Silar P."/>
            <person name="Natvig D.O."/>
            <person name="Lalanne C."/>
            <person name="Gautier V."/>
            <person name="Ament-Velasquez S.L."/>
            <person name="Kruys A."/>
            <person name="Hutchinson M.I."/>
            <person name="Powell A.J."/>
            <person name="Barry K."/>
            <person name="Miller A.N."/>
            <person name="Grigoriev I.V."/>
            <person name="Debuchy R."/>
            <person name="Gladieux P."/>
            <person name="Hiltunen Thoren M."/>
            <person name="Johannesson H."/>
        </authorList>
    </citation>
    <scope>NUCLEOTIDE SEQUENCE</scope>
    <source>
        <strain evidence="4">PSN309</strain>
    </source>
</reference>
<dbReference type="GO" id="GO:0005739">
    <property type="term" value="C:mitochondrion"/>
    <property type="evidence" value="ECO:0007669"/>
    <property type="project" value="TreeGrafter"/>
</dbReference>
<dbReference type="AlphaFoldDB" id="A0AAN7AEE8"/>
<evidence type="ECO:0000313" key="4">
    <source>
        <dbReference type="EMBL" id="KAK4185511.1"/>
    </source>
</evidence>
<protein>
    <recommendedName>
        <fullName evidence="3">Fumarylacetoacetase-like C-terminal domain-containing protein</fullName>
    </recommendedName>
</protein>
<dbReference type="Gene3D" id="3.90.850.10">
    <property type="entry name" value="Fumarylacetoacetase-like, C-terminal domain"/>
    <property type="match status" value="1"/>
</dbReference>
<keyword evidence="5" id="KW-1185">Reference proteome</keyword>
<reference evidence="4" key="2">
    <citation type="submission" date="2023-05" db="EMBL/GenBank/DDBJ databases">
        <authorList>
            <consortium name="Lawrence Berkeley National Laboratory"/>
            <person name="Steindorff A."/>
            <person name="Hensen N."/>
            <person name="Bonometti L."/>
            <person name="Westerberg I."/>
            <person name="Brannstrom I.O."/>
            <person name="Guillou S."/>
            <person name="Cros-Aarteil S."/>
            <person name="Calhoun S."/>
            <person name="Haridas S."/>
            <person name="Kuo A."/>
            <person name="Mondo S."/>
            <person name="Pangilinan J."/>
            <person name="Riley R."/>
            <person name="Labutti K."/>
            <person name="Andreopoulos B."/>
            <person name="Lipzen A."/>
            <person name="Chen C."/>
            <person name="Yanf M."/>
            <person name="Daum C."/>
            <person name="Ng V."/>
            <person name="Clum A."/>
            <person name="Ohm R."/>
            <person name="Martin F."/>
            <person name="Silar P."/>
            <person name="Natvig D."/>
            <person name="Lalanne C."/>
            <person name="Gautier V."/>
            <person name="Ament-Velasquez S.L."/>
            <person name="Kruys A."/>
            <person name="Hutchinson M.I."/>
            <person name="Powell A.J."/>
            <person name="Barry K."/>
            <person name="Miller A.N."/>
            <person name="Grigoriev I.V."/>
            <person name="Debuchy R."/>
            <person name="Gladieux P."/>
            <person name="Thoren M.H."/>
            <person name="Johannesson H."/>
        </authorList>
    </citation>
    <scope>NUCLEOTIDE SEQUENCE</scope>
    <source>
        <strain evidence="4">PSN309</strain>
    </source>
</reference>
<dbReference type="PANTHER" id="PTHR11820">
    <property type="entry name" value="ACYLPYRUVASE"/>
    <property type="match status" value="1"/>
</dbReference>
<evidence type="ECO:0000256" key="1">
    <source>
        <dbReference type="ARBA" id="ARBA00010211"/>
    </source>
</evidence>
<name>A0AAN7AEE8_9PEZI</name>
<keyword evidence="2" id="KW-0479">Metal-binding</keyword>
<dbReference type="EMBL" id="MU864447">
    <property type="protein sequence ID" value="KAK4185511.1"/>
    <property type="molecule type" value="Genomic_DNA"/>
</dbReference>
<evidence type="ECO:0000259" key="3">
    <source>
        <dbReference type="Pfam" id="PF01557"/>
    </source>
</evidence>
<dbReference type="PANTHER" id="PTHR11820:SF7">
    <property type="entry name" value="ACYLPYRUVASE FAHD1, MITOCHONDRIAL"/>
    <property type="match status" value="1"/>
</dbReference>
<dbReference type="FunFam" id="3.90.850.10:FF:000003">
    <property type="entry name" value="Fumarylacetoacetate hydrolase domain-containing 1"/>
    <property type="match status" value="1"/>
</dbReference>
<evidence type="ECO:0000256" key="2">
    <source>
        <dbReference type="ARBA" id="ARBA00022723"/>
    </source>
</evidence>
<evidence type="ECO:0000313" key="5">
    <source>
        <dbReference type="Proteomes" id="UP001302126"/>
    </source>
</evidence>
<gene>
    <name evidence="4" type="ORF">QBC35DRAFT_300946</name>
</gene>
<dbReference type="GO" id="GO:0019752">
    <property type="term" value="P:carboxylic acid metabolic process"/>
    <property type="evidence" value="ECO:0007669"/>
    <property type="project" value="UniProtKB-ARBA"/>
</dbReference>
<dbReference type="Pfam" id="PF01557">
    <property type="entry name" value="FAA_hydrolase"/>
    <property type="match status" value="1"/>
</dbReference>
<comment type="similarity">
    <text evidence="1">Belongs to the FAH family.</text>
</comment>